<sequence length="97" mass="11601">MFNSSEEKDELVVELRDELDAREADLRKMQQERLELIKDARAAKDYRDELDCLQHKLTKLERLETENVKLREKLSEMEFLKSRLSVCLIVIRSFINC</sequence>
<dbReference type="PANTHER" id="PTHR18947">
    <property type="entry name" value="HOOK PROTEINS"/>
    <property type="match status" value="1"/>
</dbReference>
<dbReference type="OrthoDB" id="5863147at2759"/>
<dbReference type="AlphaFoldDB" id="A0A0M3J6U0"/>
<dbReference type="GO" id="GO:0005737">
    <property type="term" value="C:cytoplasm"/>
    <property type="evidence" value="ECO:0007669"/>
    <property type="project" value="TreeGrafter"/>
</dbReference>
<name>A0A0M3J6U0_ANISI</name>
<keyword evidence="3" id="KW-1185">Reference proteome</keyword>
<keyword evidence="1" id="KW-0175">Coiled coil</keyword>
<dbReference type="GO" id="GO:0051959">
    <property type="term" value="F:dynein light intermediate chain binding"/>
    <property type="evidence" value="ECO:0007669"/>
    <property type="project" value="TreeGrafter"/>
</dbReference>
<gene>
    <name evidence="2" type="ORF">ASIM_LOCUS3120</name>
</gene>
<dbReference type="GO" id="GO:0005813">
    <property type="term" value="C:centrosome"/>
    <property type="evidence" value="ECO:0007669"/>
    <property type="project" value="TreeGrafter"/>
</dbReference>
<dbReference type="GO" id="GO:0030705">
    <property type="term" value="P:cytoskeleton-dependent intracellular transport"/>
    <property type="evidence" value="ECO:0007669"/>
    <property type="project" value="TreeGrafter"/>
</dbReference>
<evidence type="ECO:0000313" key="4">
    <source>
        <dbReference type="WBParaSite" id="ASIM_0000328101-mRNA-1"/>
    </source>
</evidence>
<protein>
    <submittedName>
        <fullName evidence="4">PRKG1_interact domain-containing protein</fullName>
    </submittedName>
</protein>
<reference evidence="4" key="1">
    <citation type="submission" date="2017-02" db="UniProtKB">
        <authorList>
            <consortium name="WormBaseParasite"/>
        </authorList>
    </citation>
    <scope>IDENTIFICATION</scope>
</reference>
<dbReference type="PANTHER" id="PTHR18947:SF28">
    <property type="entry name" value="GIRDIN, ISOFORM A"/>
    <property type="match status" value="1"/>
</dbReference>
<evidence type="ECO:0000256" key="1">
    <source>
        <dbReference type="SAM" id="Coils"/>
    </source>
</evidence>
<dbReference type="Proteomes" id="UP000267096">
    <property type="component" value="Unassembled WGS sequence"/>
</dbReference>
<evidence type="ECO:0000313" key="2">
    <source>
        <dbReference type="EMBL" id="VDK21180.1"/>
    </source>
</evidence>
<dbReference type="EMBL" id="UYRR01004613">
    <property type="protein sequence ID" value="VDK21180.1"/>
    <property type="molecule type" value="Genomic_DNA"/>
</dbReference>
<evidence type="ECO:0000313" key="3">
    <source>
        <dbReference type="Proteomes" id="UP000267096"/>
    </source>
</evidence>
<reference evidence="2 3" key="2">
    <citation type="submission" date="2018-11" db="EMBL/GenBank/DDBJ databases">
        <authorList>
            <consortium name="Pathogen Informatics"/>
        </authorList>
    </citation>
    <scope>NUCLEOTIDE SEQUENCE [LARGE SCALE GENOMIC DNA]</scope>
</reference>
<organism evidence="4">
    <name type="scientific">Anisakis simplex</name>
    <name type="common">Herring worm</name>
    <dbReference type="NCBI Taxonomy" id="6269"/>
    <lineage>
        <taxon>Eukaryota</taxon>
        <taxon>Metazoa</taxon>
        <taxon>Ecdysozoa</taxon>
        <taxon>Nematoda</taxon>
        <taxon>Chromadorea</taxon>
        <taxon>Rhabditida</taxon>
        <taxon>Spirurina</taxon>
        <taxon>Ascaridomorpha</taxon>
        <taxon>Ascaridoidea</taxon>
        <taxon>Anisakidae</taxon>
        <taxon>Anisakis</taxon>
        <taxon>Anisakis simplex complex</taxon>
    </lineage>
</organism>
<dbReference type="GO" id="GO:0008017">
    <property type="term" value="F:microtubule binding"/>
    <property type="evidence" value="ECO:0007669"/>
    <property type="project" value="TreeGrafter"/>
</dbReference>
<proteinExistence type="predicted"/>
<feature type="coiled-coil region" evidence="1">
    <location>
        <begin position="12"/>
        <end position="80"/>
    </location>
</feature>
<accession>A0A0M3J6U0</accession>
<dbReference type="GO" id="GO:0031122">
    <property type="term" value="P:cytoplasmic microtubule organization"/>
    <property type="evidence" value="ECO:0007669"/>
    <property type="project" value="TreeGrafter"/>
</dbReference>
<dbReference type="WBParaSite" id="ASIM_0000328101-mRNA-1">
    <property type="protein sequence ID" value="ASIM_0000328101-mRNA-1"/>
    <property type="gene ID" value="ASIM_0000328101"/>
</dbReference>